<comment type="cofactor">
    <cofactor evidence="1">
        <name>Mn(2+)</name>
        <dbReference type="ChEBI" id="CHEBI:29035"/>
    </cofactor>
</comment>
<evidence type="ECO:0000256" key="2">
    <source>
        <dbReference type="ARBA" id="ARBA00022723"/>
    </source>
</evidence>
<name>A0A3R7CA76_CLOSI</name>
<dbReference type="PROSITE" id="PS00125">
    <property type="entry name" value="SER_THR_PHOSPHATASE"/>
    <property type="match status" value="1"/>
</dbReference>
<comment type="catalytic activity">
    <reaction evidence="6">
        <text>O-phospho-L-seryl-[protein] + H2O = L-seryl-[protein] + phosphate</text>
        <dbReference type="Rhea" id="RHEA:20629"/>
        <dbReference type="Rhea" id="RHEA-COMP:9863"/>
        <dbReference type="Rhea" id="RHEA-COMP:11604"/>
        <dbReference type="ChEBI" id="CHEBI:15377"/>
        <dbReference type="ChEBI" id="CHEBI:29999"/>
        <dbReference type="ChEBI" id="CHEBI:43474"/>
        <dbReference type="ChEBI" id="CHEBI:83421"/>
        <dbReference type="EC" id="3.1.3.16"/>
    </reaction>
</comment>
<keyword evidence="5" id="KW-0464">Manganese</keyword>
<dbReference type="OrthoDB" id="6222643at2759"/>
<reference evidence="10 11" key="1">
    <citation type="journal article" date="2018" name="Biotechnol. Adv.">
        <title>Improved genomic resources and new bioinformatic workflow for the carcinogenic parasite Clonorchis sinensis: Biotechnological implications.</title>
        <authorList>
            <person name="Wang D."/>
            <person name="Korhonen P.K."/>
            <person name="Gasser R.B."/>
            <person name="Young N.D."/>
        </authorList>
    </citation>
    <scope>NUCLEOTIDE SEQUENCE [LARGE SCALE GENOMIC DNA]</scope>
    <source>
        <strain evidence="10">Cs-k2</strain>
    </source>
</reference>
<accession>A0A3R7CA76</accession>
<proteinExistence type="inferred from homology"/>
<evidence type="ECO:0000256" key="3">
    <source>
        <dbReference type="ARBA" id="ARBA00022801"/>
    </source>
</evidence>
<dbReference type="InterPro" id="IPR050341">
    <property type="entry name" value="PP1_catalytic_subunit"/>
</dbReference>
<dbReference type="SUPFAM" id="SSF56300">
    <property type="entry name" value="Metallo-dependent phosphatases"/>
    <property type="match status" value="1"/>
</dbReference>
<dbReference type="SMART" id="SM00156">
    <property type="entry name" value="PP2Ac"/>
    <property type="match status" value="1"/>
</dbReference>
<comment type="caution">
    <text evidence="10">The sequence shown here is derived from an EMBL/GenBank/DDBJ whole genome shotgun (WGS) entry which is preliminary data.</text>
</comment>
<dbReference type="InterPro" id="IPR029052">
    <property type="entry name" value="Metallo-depent_PP-like"/>
</dbReference>
<protein>
    <recommendedName>
        <fullName evidence="8">Serine/threonine-protein phosphatase</fullName>
        <ecNumber evidence="8">3.1.3.16</ecNumber>
    </recommendedName>
</protein>
<comment type="similarity">
    <text evidence="8">Belongs to the PPP phosphatase family.</text>
</comment>
<evidence type="ECO:0000256" key="6">
    <source>
        <dbReference type="ARBA" id="ARBA00047761"/>
    </source>
</evidence>
<dbReference type="InParanoid" id="A0A3R7CA76"/>
<dbReference type="InterPro" id="IPR004843">
    <property type="entry name" value="Calcineurin-like_PHP"/>
</dbReference>
<evidence type="ECO:0000256" key="1">
    <source>
        <dbReference type="ARBA" id="ARBA00001936"/>
    </source>
</evidence>
<evidence type="ECO:0000256" key="4">
    <source>
        <dbReference type="ARBA" id="ARBA00022912"/>
    </source>
</evidence>
<evidence type="ECO:0000256" key="8">
    <source>
        <dbReference type="RuleBase" id="RU004273"/>
    </source>
</evidence>
<dbReference type="PANTHER" id="PTHR11668:SF300">
    <property type="entry name" value="SERINE_THREONINE-PROTEIN PHOSPHATASE"/>
    <property type="match status" value="1"/>
</dbReference>
<feature type="domain" description="Serine/threonine specific protein phosphatases" evidence="9">
    <location>
        <begin position="126"/>
        <end position="131"/>
    </location>
</feature>
<gene>
    <name evidence="10" type="ORF">CSKR_112460</name>
</gene>
<dbReference type="GO" id="GO:0005634">
    <property type="term" value="C:nucleus"/>
    <property type="evidence" value="ECO:0007669"/>
    <property type="project" value="TreeGrafter"/>
</dbReference>
<evidence type="ECO:0000256" key="5">
    <source>
        <dbReference type="ARBA" id="ARBA00023211"/>
    </source>
</evidence>
<dbReference type="Pfam" id="PF00149">
    <property type="entry name" value="Metallophos"/>
    <property type="match status" value="1"/>
</dbReference>
<dbReference type="Gene3D" id="3.60.21.10">
    <property type="match status" value="1"/>
</dbReference>
<dbReference type="AlphaFoldDB" id="A0A3R7CA76"/>
<sequence>MVGRKKKWRASKVNSILKNLLQRAVKRGEKADISEPEILEITDQVCDVLLEDPVCLDLDLKEPICIVGDLFGQYMDLIEIFEVFGFPPGRRYLFLGNYCDRGPQSLEVICILFILKLKFPKHIFMLRGNHECEYISCHYGFLADCTKRFSKQVWHGFMTAFNCLPATAIIENIIFCAHSGLVPCLQYTSYTSVGQLKDYINDVIRRPVPLTQNFLLTQLAWSEPVIDTRVRCSNPAGLGDWFGEKEVEEFCDRFGLELFIRSHDFVKTGYEFMANGKLLTVFSASHFGGIFQNLGAVVMLEKRHRKKTIFGRITVIRPTPQLTRVVSSYTPIVSYDSREYQAHREAHRDRLSIVESYAATRGTYVFFT</sequence>
<organism evidence="10 11">
    <name type="scientific">Clonorchis sinensis</name>
    <name type="common">Chinese liver fluke</name>
    <dbReference type="NCBI Taxonomy" id="79923"/>
    <lineage>
        <taxon>Eukaryota</taxon>
        <taxon>Metazoa</taxon>
        <taxon>Spiralia</taxon>
        <taxon>Lophotrochozoa</taxon>
        <taxon>Platyhelminthes</taxon>
        <taxon>Trematoda</taxon>
        <taxon>Digenea</taxon>
        <taxon>Opisthorchiida</taxon>
        <taxon>Opisthorchiata</taxon>
        <taxon>Opisthorchiidae</taxon>
        <taxon>Clonorchis</taxon>
    </lineage>
</organism>
<dbReference type="STRING" id="79923.A0A3R7CA76"/>
<evidence type="ECO:0000313" key="10">
    <source>
        <dbReference type="EMBL" id="KAG5451607.1"/>
    </source>
</evidence>
<dbReference type="PANTHER" id="PTHR11668">
    <property type="entry name" value="SERINE/THREONINE PROTEIN PHOSPHATASE"/>
    <property type="match status" value="1"/>
</dbReference>
<dbReference type="GO" id="GO:0005737">
    <property type="term" value="C:cytoplasm"/>
    <property type="evidence" value="ECO:0007669"/>
    <property type="project" value="TreeGrafter"/>
</dbReference>
<keyword evidence="3 8" id="KW-0378">Hydrolase</keyword>
<evidence type="ECO:0000259" key="9">
    <source>
        <dbReference type="PROSITE" id="PS00125"/>
    </source>
</evidence>
<dbReference type="GO" id="GO:0046872">
    <property type="term" value="F:metal ion binding"/>
    <property type="evidence" value="ECO:0007669"/>
    <property type="project" value="UniProtKB-KW"/>
</dbReference>
<evidence type="ECO:0000313" key="11">
    <source>
        <dbReference type="Proteomes" id="UP000286415"/>
    </source>
</evidence>
<reference evidence="10 11" key="2">
    <citation type="journal article" date="2021" name="Genomics">
        <title>High-quality reference genome for Clonorchis sinensis.</title>
        <authorList>
            <person name="Young N.D."/>
            <person name="Stroehlein A.J."/>
            <person name="Kinkar L."/>
            <person name="Wang T."/>
            <person name="Sohn W.M."/>
            <person name="Chang B.C.H."/>
            <person name="Kaur P."/>
            <person name="Weisz D."/>
            <person name="Dudchenko O."/>
            <person name="Aiden E.L."/>
            <person name="Korhonen P.K."/>
            <person name="Gasser R.B."/>
        </authorList>
    </citation>
    <scope>NUCLEOTIDE SEQUENCE [LARGE SCALE GENOMIC DNA]</scope>
    <source>
        <strain evidence="10">Cs-k2</strain>
    </source>
</reference>
<keyword evidence="4" id="KW-0904">Protein phosphatase</keyword>
<keyword evidence="2" id="KW-0479">Metal-binding</keyword>
<dbReference type="EMBL" id="NIRI02000042">
    <property type="protein sequence ID" value="KAG5451607.1"/>
    <property type="molecule type" value="Genomic_DNA"/>
</dbReference>
<dbReference type="GO" id="GO:0004722">
    <property type="term" value="F:protein serine/threonine phosphatase activity"/>
    <property type="evidence" value="ECO:0007669"/>
    <property type="project" value="UniProtKB-EC"/>
</dbReference>
<dbReference type="Proteomes" id="UP000286415">
    <property type="component" value="Unassembled WGS sequence"/>
</dbReference>
<dbReference type="PRINTS" id="PR00114">
    <property type="entry name" value="STPHPHTASE"/>
</dbReference>
<dbReference type="InterPro" id="IPR006186">
    <property type="entry name" value="Ser/Thr-sp_prot-phosphatase"/>
</dbReference>
<evidence type="ECO:0000256" key="7">
    <source>
        <dbReference type="ARBA" id="ARBA00048336"/>
    </source>
</evidence>
<comment type="catalytic activity">
    <reaction evidence="7 8">
        <text>O-phospho-L-threonyl-[protein] + H2O = L-threonyl-[protein] + phosphate</text>
        <dbReference type="Rhea" id="RHEA:47004"/>
        <dbReference type="Rhea" id="RHEA-COMP:11060"/>
        <dbReference type="Rhea" id="RHEA-COMP:11605"/>
        <dbReference type="ChEBI" id="CHEBI:15377"/>
        <dbReference type="ChEBI" id="CHEBI:30013"/>
        <dbReference type="ChEBI" id="CHEBI:43474"/>
        <dbReference type="ChEBI" id="CHEBI:61977"/>
        <dbReference type="EC" id="3.1.3.16"/>
    </reaction>
</comment>
<keyword evidence="11" id="KW-1185">Reference proteome</keyword>
<dbReference type="EC" id="3.1.3.16" evidence="8"/>